<dbReference type="eggNOG" id="ENOG5030W3Z">
    <property type="taxonomic scope" value="Bacteria"/>
</dbReference>
<protein>
    <submittedName>
        <fullName evidence="1">Transcriptional regulator (Modular protein)</fullName>
    </submittedName>
</protein>
<dbReference type="EMBL" id="FP565809">
    <property type="protein sequence ID" value="CBH20429.1"/>
    <property type="molecule type" value="Genomic_DNA"/>
</dbReference>
<dbReference type="AlphaFoldDB" id="E3PUU9"/>
<evidence type="ECO:0000313" key="2">
    <source>
        <dbReference type="Proteomes" id="UP000007041"/>
    </source>
</evidence>
<dbReference type="KEGG" id="cst:CLOST_0299"/>
<dbReference type="Proteomes" id="UP000007041">
    <property type="component" value="Chromosome"/>
</dbReference>
<sequence length="70" mass="8310">MNKIFMNAKEVQDFLGVSRTTAYQLINEMNEELIKMGYRTQRGKVNRQYFMEKYCYSTNYVEKGVCFGSL</sequence>
<name>E3PUU9_ACESD</name>
<gene>
    <name evidence="1" type="ordered locus">CLOST_0299</name>
</gene>
<dbReference type="STRING" id="1511.CLOST_0299"/>
<evidence type="ECO:0000313" key="1">
    <source>
        <dbReference type="EMBL" id="CBH20429.1"/>
    </source>
</evidence>
<proteinExistence type="predicted"/>
<accession>E3PUU9</accession>
<reference evidence="2" key="1">
    <citation type="journal article" date="2010" name="BMC Genomics">
        <title>Clostridium sticklandii, a specialist in amino acid degradation:revisiting its metabolism through its genome sequence.</title>
        <authorList>
            <person name="Fonknechten N."/>
            <person name="Chaussonnerie S."/>
            <person name="Tricot S."/>
            <person name="Lajus A."/>
            <person name="Andreesen J.R."/>
            <person name="Perchat N."/>
            <person name="Pelletier E."/>
            <person name="Gouyvenoux M."/>
            <person name="Barbe V."/>
            <person name="Salanoubat M."/>
            <person name="Le Paslier D."/>
            <person name="Weissenbach J."/>
            <person name="Cohen G.N."/>
            <person name="Kreimeyer A."/>
        </authorList>
    </citation>
    <scope>NUCLEOTIDE SEQUENCE [LARGE SCALE GENOMIC DNA]</scope>
    <source>
        <strain evidence="2">ATCC 12662 / DSM 519 / JCM 1433 / CCUG 9281 / NCIMB 10654 / HF</strain>
    </source>
</reference>
<dbReference type="HOGENOM" id="CLU_173913_0_2_9"/>
<organism evidence="1 2">
    <name type="scientific">Acetoanaerobium sticklandii (strain ATCC 12662 / DSM 519 / JCM 1433 / CCUG 9281 / NCIMB 10654 / HF)</name>
    <name type="common">Clostridium sticklandii</name>
    <dbReference type="NCBI Taxonomy" id="499177"/>
    <lineage>
        <taxon>Bacteria</taxon>
        <taxon>Bacillati</taxon>
        <taxon>Bacillota</taxon>
        <taxon>Clostridia</taxon>
        <taxon>Peptostreptococcales</taxon>
        <taxon>Filifactoraceae</taxon>
        <taxon>Acetoanaerobium</taxon>
    </lineage>
</organism>
<keyword evidence="2" id="KW-1185">Reference proteome</keyword>
<dbReference type="BioCyc" id="CSTI499177:GJE9-308-MONOMER"/>